<comment type="caution">
    <text evidence="1">The sequence shown here is derived from an EMBL/GenBank/DDBJ whole genome shotgun (WGS) entry which is preliminary data.</text>
</comment>
<name>A0A9P9Z0G6_9MUSC</name>
<accession>A0A9P9Z0G6</accession>
<sequence length="32" mass="3357">MSCPPFLNLFPQGIPISLNHCCPLSPLSSSVG</sequence>
<gene>
    <name evidence="1" type="ORF">M5D96_002721</name>
</gene>
<dbReference type="AlphaFoldDB" id="A0A9P9Z0G6"/>
<protein>
    <submittedName>
        <fullName evidence="1">Uncharacterized protein</fullName>
    </submittedName>
</protein>
<reference evidence="1" key="1">
    <citation type="journal article" date="2023" name="Genome Biol. Evol.">
        <title>Long-read-based Genome Assembly of Drosophila gunungcola Reveals Fewer Chemosensory Genes in Flower-breeding Species.</title>
        <authorList>
            <person name="Negi A."/>
            <person name="Liao B.Y."/>
            <person name="Yeh S.D."/>
        </authorList>
    </citation>
    <scope>NUCLEOTIDE SEQUENCE</scope>
    <source>
        <strain evidence="1">Sukarami</strain>
    </source>
</reference>
<proteinExistence type="predicted"/>
<dbReference type="Proteomes" id="UP001059596">
    <property type="component" value="Chromosome 3R"/>
</dbReference>
<dbReference type="EMBL" id="JAMKOV010000001">
    <property type="protein sequence ID" value="KAI8046510.1"/>
    <property type="molecule type" value="Genomic_DNA"/>
</dbReference>
<evidence type="ECO:0000313" key="1">
    <source>
        <dbReference type="EMBL" id="KAI8046510.1"/>
    </source>
</evidence>
<evidence type="ECO:0000313" key="2">
    <source>
        <dbReference type="Proteomes" id="UP001059596"/>
    </source>
</evidence>
<organism evidence="1 2">
    <name type="scientific">Drosophila gunungcola</name>
    <name type="common">fruit fly</name>
    <dbReference type="NCBI Taxonomy" id="103775"/>
    <lineage>
        <taxon>Eukaryota</taxon>
        <taxon>Metazoa</taxon>
        <taxon>Ecdysozoa</taxon>
        <taxon>Arthropoda</taxon>
        <taxon>Hexapoda</taxon>
        <taxon>Insecta</taxon>
        <taxon>Pterygota</taxon>
        <taxon>Neoptera</taxon>
        <taxon>Endopterygota</taxon>
        <taxon>Diptera</taxon>
        <taxon>Brachycera</taxon>
        <taxon>Muscomorpha</taxon>
        <taxon>Ephydroidea</taxon>
        <taxon>Drosophilidae</taxon>
        <taxon>Drosophila</taxon>
        <taxon>Sophophora</taxon>
    </lineage>
</organism>
<keyword evidence="2" id="KW-1185">Reference proteome</keyword>